<dbReference type="EMBL" id="KB030308">
    <property type="protein sequence ID" value="ELK18698.1"/>
    <property type="molecule type" value="Genomic_DNA"/>
</dbReference>
<dbReference type="Proteomes" id="UP000010552">
    <property type="component" value="Unassembled WGS sequence"/>
</dbReference>
<evidence type="ECO:0000313" key="2">
    <source>
        <dbReference type="EMBL" id="ELK18698.1"/>
    </source>
</evidence>
<dbReference type="STRING" id="9402.L5L6L7"/>
<sequence>MASASTSQSGSGNFGGGHDGSFGGNDKFSHGGNCSGQGDFGGRCGGGGGYGGRGEGYGGFDNDGSSFGSGKIYSDFGDYNVKFRTHKRGNSDREATGYNRFVNSTKHSGSKALLL</sequence>
<protein>
    <submittedName>
        <fullName evidence="2">Uncharacterized protein</fullName>
    </submittedName>
</protein>
<feature type="region of interest" description="Disordered" evidence="1">
    <location>
        <begin position="1"/>
        <end position="28"/>
    </location>
</feature>
<name>L5L6L7_PTEAL</name>
<organism evidence="2 3">
    <name type="scientific">Pteropus alecto</name>
    <name type="common">Black flying fox</name>
    <dbReference type="NCBI Taxonomy" id="9402"/>
    <lineage>
        <taxon>Eukaryota</taxon>
        <taxon>Metazoa</taxon>
        <taxon>Chordata</taxon>
        <taxon>Craniata</taxon>
        <taxon>Vertebrata</taxon>
        <taxon>Euteleostomi</taxon>
        <taxon>Mammalia</taxon>
        <taxon>Eutheria</taxon>
        <taxon>Laurasiatheria</taxon>
        <taxon>Chiroptera</taxon>
        <taxon>Yinpterochiroptera</taxon>
        <taxon>Pteropodoidea</taxon>
        <taxon>Pteropodidae</taxon>
        <taxon>Pteropodinae</taxon>
        <taxon>Pteropus</taxon>
    </lineage>
</organism>
<feature type="compositionally biased region" description="Gly residues" evidence="1">
    <location>
        <begin position="12"/>
        <end position="23"/>
    </location>
</feature>
<reference evidence="3" key="1">
    <citation type="journal article" date="2013" name="Science">
        <title>Comparative analysis of bat genomes provides insight into the evolution of flight and immunity.</title>
        <authorList>
            <person name="Zhang G."/>
            <person name="Cowled C."/>
            <person name="Shi Z."/>
            <person name="Huang Z."/>
            <person name="Bishop-Lilly K.A."/>
            <person name="Fang X."/>
            <person name="Wynne J.W."/>
            <person name="Xiong Z."/>
            <person name="Baker M.L."/>
            <person name="Zhao W."/>
            <person name="Tachedjian M."/>
            <person name="Zhu Y."/>
            <person name="Zhou P."/>
            <person name="Jiang X."/>
            <person name="Ng J."/>
            <person name="Yang L."/>
            <person name="Wu L."/>
            <person name="Xiao J."/>
            <person name="Feng Y."/>
            <person name="Chen Y."/>
            <person name="Sun X."/>
            <person name="Zhang Y."/>
            <person name="Marsh G.A."/>
            <person name="Crameri G."/>
            <person name="Broder C.C."/>
            <person name="Frey K.G."/>
            <person name="Wang L.F."/>
            <person name="Wang J."/>
        </authorList>
    </citation>
    <scope>NUCLEOTIDE SEQUENCE [LARGE SCALE GENOMIC DNA]</scope>
</reference>
<gene>
    <name evidence="2" type="ORF">PAL_GLEAN10007974</name>
</gene>
<evidence type="ECO:0000313" key="3">
    <source>
        <dbReference type="Proteomes" id="UP000010552"/>
    </source>
</evidence>
<feature type="region of interest" description="Disordered" evidence="1">
    <location>
        <begin position="88"/>
        <end position="115"/>
    </location>
</feature>
<dbReference type="InParanoid" id="L5L6L7"/>
<dbReference type="AlphaFoldDB" id="L5L6L7"/>
<evidence type="ECO:0000256" key="1">
    <source>
        <dbReference type="SAM" id="MobiDB-lite"/>
    </source>
</evidence>
<proteinExistence type="predicted"/>
<keyword evidence="3" id="KW-1185">Reference proteome</keyword>
<accession>L5L6L7</accession>